<name>A0A0S2DNJ2_LYSEN</name>
<dbReference type="AlphaFoldDB" id="A0A0S2DNJ2"/>
<dbReference type="EMBL" id="CP013140">
    <property type="protein sequence ID" value="ALN59965.1"/>
    <property type="molecule type" value="Genomic_DNA"/>
</dbReference>
<keyword evidence="7" id="KW-0969">Cilium</keyword>
<keyword evidence="7" id="KW-0966">Cell projection</keyword>
<dbReference type="PATRIC" id="fig|69.6.peg.4560"/>
<evidence type="ECO:0000256" key="3">
    <source>
        <dbReference type="ARBA" id="ARBA00022475"/>
    </source>
</evidence>
<keyword evidence="5" id="KW-1133">Transmembrane helix</keyword>
<dbReference type="Proteomes" id="UP000061569">
    <property type="component" value="Chromosome"/>
</dbReference>
<comment type="subcellular location">
    <subcellularLocation>
        <location evidence="1">Cell membrane</location>
        <topology evidence="1">Multi-pass membrane protein</topology>
    </subcellularLocation>
</comment>
<evidence type="ECO:0000256" key="2">
    <source>
        <dbReference type="ARBA" id="ARBA00006156"/>
    </source>
</evidence>
<dbReference type="InterPro" id="IPR002191">
    <property type="entry name" value="Bac_export_3"/>
</dbReference>
<dbReference type="STRING" id="69.GLE_4624"/>
<dbReference type="PANTHER" id="PTHR34040:SF2">
    <property type="entry name" value="FLAGELLAR BIOSYNTHETIC PROTEIN FLIQ"/>
    <property type="match status" value="1"/>
</dbReference>
<sequence length="88" mass="9506">MSADQALQLMEQLFWNSFLIASPILIATLLVGVLISIVQVVTQLQEMSLSYVPKLGVAVVIVVVLGSWMLGRLTGFATELFKSIANLG</sequence>
<evidence type="ECO:0000256" key="4">
    <source>
        <dbReference type="ARBA" id="ARBA00022692"/>
    </source>
</evidence>
<dbReference type="PRINTS" id="PR00952">
    <property type="entry name" value="TYPE3IMQPROT"/>
</dbReference>
<keyword evidence="7" id="KW-0282">Flagellum</keyword>
<dbReference type="Pfam" id="PF01313">
    <property type="entry name" value="Bac_export_3"/>
    <property type="match status" value="1"/>
</dbReference>
<keyword evidence="4" id="KW-0812">Transmembrane</keyword>
<keyword evidence="6" id="KW-0472">Membrane</keyword>
<organism evidence="7 8">
    <name type="scientific">Lysobacter enzymogenes</name>
    <dbReference type="NCBI Taxonomy" id="69"/>
    <lineage>
        <taxon>Bacteria</taxon>
        <taxon>Pseudomonadati</taxon>
        <taxon>Pseudomonadota</taxon>
        <taxon>Gammaproteobacteria</taxon>
        <taxon>Lysobacterales</taxon>
        <taxon>Lysobacteraceae</taxon>
        <taxon>Lysobacter</taxon>
    </lineage>
</organism>
<evidence type="ECO:0000256" key="1">
    <source>
        <dbReference type="ARBA" id="ARBA00004651"/>
    </source>
</evidence>
<dbReference type="GO" id="GO:0005886">
    <property type="term" value="C:plasma membrane"/>
    <property type="evidence" value="ECO:0007669"/>
    <property type="project" value="UniProtKB-SubCell"/>
</dbReference>
<accession>A0A0S2DNJ2</accession>
<gene>
    <name evidence="7" type="primary">fliQ</name>
    <name evidence="7" type="ORF">GLE_4624</name>
</gene>
<keyword evidence="3" id="KW-1003">Cell membrane</keyword>
<dbReference type="OrthoDB" id="9806440at2"/>
<reference evidence="7 8" key="1">
    <citation type="submission" date="2015-11" db="EMBL/GenBank/DDBJ databases">
        <title>Genome sequences of Lysobacter enzymogenes strain C3 and Lysobacter antibioticus ATCC 29479.</title>
        <authorList>
            <person name="Kobayashi D.Y."/>
        </authorList>
    </citation>
    <scope>NUCLEOTIDE SEQUENCE [LARGE SCALE GENOMIC DNA]</scope>
    <source>
        <strain evidence="7 8">C3</strain>
    </source>
</reference>
<proteinExistence type="inferred from homology"/>
<evidence type="ECO:0000256" key="5">
    <source>
        <dbReference type="ARBA" id="ARBA00022989"/>
    </source>
</evidence>
<comment type="similarity">
    <text evidence="2">Belongs to the FliQ/MopD/SpaQ family.</text>
</comment>
<dbReference type="RefSeq" id="WP_057949191.1">
    <property type="nucleotide sequence ID" value="NZ_CP067396.1"/>
</dbReference>
<dbReference type="KEGG" id="lez:GLE_4624"/>
<dbReference type="PANTHER" id="PTHR34040">
    <property type="entry name" value="FLAGELLAR BIOSYNTHETIC PROTEIN FLIQ"/>
    <property type="match status" value="1"/>
</dbReference>
<evidence type="ECO:0000256" key="6">
    <source>
        <dbReference type="ARBA" id="ARBA00023136"/>
    </source>
</evidence>
<protein>
    <submittedName>
        <fullName evidence="7">Flagellar biosynthetic protein</fullName>
    </submittedName>
</protein>
<evidence type="ECO:0000313" key="7">
    <source>
        <dbReference type="EMBL" id="ALN59965.1"/>
    </source>
</evidence>
<dbReference type="GO" id="GO:0009306">
    <property type="term" value="P:protein secretion"/>
    <property type="evidence" value="ECO:0007669"/>
    <property type="project" value="InterPro"/>
</dbReference>
<evidence type="ECO:0000313" key="8">
    <source>
        <dbReference type="Proteomes" id="UP000061569"/>
    </source>
</evidence>
<dbReference type="PIRSF" id="PIRSF004669">
    <property type="entry name" value="FliQ"/>
    <property type="match status" value="1"/>
</dbReference>